<keyword evidence="2" id="KW-1133">Transmembrane helix</keyword>
<evidence type="ECO:0000256" key="2">
    <source>
        <dbReference type="SAM" id="Phobius"/>
    </source>
</evidence>
<protein>
    <submittedName>
        <fullName evidence="3">Uncharacterized protein</fullName>
    </submittedName>
</protein>
<reference evidence="3" key="2">
    <citation type="journal article" date="2015" name="Data Brief">
        <title>Shoot transcriptome of the giant reed, Arundo donax.</title>
        <authorList>
            <person name="Barrero R.A."/>
            <person name="Guerrero F.D."/>
            <person name="Moolhuijzen P."/>
            <person name="Goolsby J.A."/>
            <person name="Tidwell J."/>
            <person name="Bellgard S.E."/>
            <person name="Bellgard M.I."/>
        </authorList>
    </citation>
    <scope>NUCLEOTIDE SEQUENCE</scope>
    <source>
        <tissue evidence="3">Shoot tissue taken approximately 20 cm above the soil surface</tissue>
    </source>
</reference>
<feature type="compositionally biased region" description="Basic and acidic residues" evidence="1">
    <location>
        <begin position="72"/>
        <end position="88"/>
    </location>
</feature>
<keyword evidence="2" id="KW-0472">Membrane</keyword>
<name>A0A0A9D738_ARUDO</name>
<feature type="region of interest" description="Disordered" evidence="1">
    <location>
        <begin position="61"/>
        <end position="88"/>
    </location>
</feature>
<dbReference type="AlphaFoldDB" id="A0A0A9D738"/>
<proteinExistence type="predicted"/>
<dbReference type="EMBL" id="GBRH01216415">
    <property type="protein sequence ID" value="JAD81480.1"/>
    <property type="molecule type" value="Transcribed_RNA"/>
</dbReference>
<sequence length="88" mass="10242">MHMQKTINHNFQFARMLVLVSGVKLDITWLVLAGMLSMLSLIEGSIPQAEFFWLPVVTHGHSPSKNIKIWKKRENSRDEDKRREEASH</sequence>
<organism evidence="3">
    <name type="scientific">Arundo donax</name>
    <name type="common">Giant reed</name>
    <name type="synonym">Donax arundinaceus</name>
    <dbReference type="NCBI Taxonomy" id="35708"/>
    <lineage>
        <taxon>Eukaryota</taxon>
        <taxon>Viridiplantae</taxon>
        <taxon>Streptophyta</taxon>
        <taxon>Embryophyta</taxon>
        <taxon>Tracheophyta</taxon>
        <taxon>Spermatophyta</taxon>
        <taxon>Magnoliopsida</taxon>
        <taxon>Liliopsida</taxon>
        <taxon>Poales</taxon>
        <taxon>Poaceae</taxon>
        <taxon>PACMAD clade</taxon>
        <taxon>Arundinoideae</taxon>
        <taxon>Arundineae</taxon>
        <taxon>Arundo</taxon>
    </lineage>
</organism>
<feature type="transmembrane region" description="Helical" evidence="2">
    <location>
        <begin position="12"/>
        <end position="32"/>
    </location>
</feature>
<evidence type="ECO:0000313" key="3">
    <source>
        <dbReference type="EMBL" id="JAD81480.1"/>
    </source>
</evidence>
<reference evidence="3" key="1">
    <citation type="submission" date="2014-09" db="EMBL/GenBank/DDBJ databases">
        <authorList>
            <person name="Magalhaes I.L.F."/>
            <person name="Oliveira U."/>
            <person name="Santos F.R."/>
            <person name="Vidigal T.H.D.A."/>
            <person name="Brescovit A.D."/>
            <person name="Santos A.J."/>
        </authorList>
    </citation>
    <scope>NUCLEOTIDE SEQUENCE</scope>
    <source>
        <tissue evidence="3">Shoot tissue taken approximately 20 cm above the soil surface</tissue>
    </source>
</reference>
<accession>A0A0A9D738</accession>
<evidence type="ECO:0000256" key="1">
    <source>
        <dbReference type="SAM" id="MobiDB-lite"/>
    </source>
</evidence>
<keyword evidence="2" id="KW-0812">Transmembrane</keyword>